<keyword evidence="4" id="KW-1185">Reference proteome</keyword>
<reference evidence="3 4" key="1">
    <citation type="submission" date="2019-09" db="EMBL/GenBank/DDBJ databases">
        <title>Report of infection by Mycobacterium simiae a patient suffering from pulmonary tuberculosis.</title>
        <authorList>
            <person name="Mohanty P.S."/>
            <person name="Bansal A.K."/>
            <person name="Singh H."/>
            <person name="Sharma S."/>
            <person name="Patil S.A."/>
            <person name="Upadhaya P."/>
            <person name="Singh P.K."/>
            <person name="Kumar D."/>
            <person name="Kumar S."/>
            <person name="Singh R.K."/>
            <person name="Chaudhary B."/>
        </authorList>
    </citation>
    <scope>NUCLEOTIDE SEQUENCE [LARGE SCALE GENOMIC DNA]</scope>
    <source>
        <strain evidence="3 4">JAL-560-SIM</strain>
    </source>
</reference>
<dbReference type="PANTHER" id="PTHR46766">
    <property type="entry name" value="GLUTAMINE-RICH PROTEIN 2"/>
    <property type="match status" value="1"/>
</dbReference>
<evidence type="ECO:0000256" key="1">
    <source>
        <dbReference type="ARBA" id="ARBA00010652"/>
    </source>
</evidence>
<dbReference type="GO" id="GO:0052572">
    <property type="term" value="P:response to host immune response"/>
    <property type="evidence" value="ECO:0007669"/>
    <property type="project" value="TreeGrafter"/>
</dbReference>
<dbReference type="EMBL" id="VTZN01000162">
    <property type="protein sequence ID" value="KAA1248415.1"/>
    <property type="molecule type" value="Genomic_DNA"/>
</dbReference>
<protein>
    <submittedName>
        <fullName evidence="3">PPE domain-containing protein</fullName>
    </submittedName>
</protein>
<dbReference type="SUPFAM" id="SSF140459">
    <property type="entry name" value="PE/PPE dimer-like"/>
    <property type="match status" value="1"/>
</dbReference>
<evidence type="ECO:0000313" key="3">
    <source>
        <dbReference type="EMBL" id="KAA1248415.1"/>
    </source>
</evidence>
<feature type="domain" description="PPE" evidence="2">
    <location>
        <begin position="15"/>
        <end position="58"/>
    </location>
</feature>
<proteinExistence type="inferred from homology"/>
<dbReference type="Pfam" id="PF00823">
    <property type="entry name" value="PPE"/>
    <property type="match status" value="1"/>
</dbReference>
<dbReference type="PANTHER" id="PTHR46766:SF1">
    <property type="entry name" value="GLUTAMINE-RICH PROTEIN 2"/>
    <property type="match status" value="1"/>
</dbReference>
<evidence type="ECO:0000259" key="2">
    <source>
        <dbReference type="Pfam" id="PF00823"/>
    </source>
</evidence>
<organism evidence="3 4">
    <name type="scientific">Mycobacterium simiae</name>
    <name type="common">Mycobacterium habana</name>
    <dbReference type="NCBI Taxonomy" id="1784"/>
    <lineage>
        <taxon>Bacteria</taxon>
        <taxon>Bacillati</taxon>
        <taxon>Actinomycetota</taxon>
        <taxon>Actinomycetes</taxon>
        <taxon>Mycobacteriales</taxon>
        <taxon>Mycobacteriaceae</taxon>
        <taxon>Mycobacterium</taxon>
        <taxon>Mycobacterium simiae complex</taxon>
    </lineage>
</organism>
<dbReference type="Gene3D" id="1.20.1260.20">
    <property type="entry name" value="PPE superfamily"/>
    <property type="match status" value="1"/>
</dbReference>
<dbReference type="InterPro" id="IPR038332">
    <property type="entry name" value="PPE_sf"/>
</dbReference>
<dbReference type="Proteomes" id="UP000324701">
    <property type="component" value="Unassembled WGS sequence"/>
</dbReference>
<gene>
    <name evidence="3" type="ORF">F0Q45_20695</name>
</gene>
<sequence length="81" mass="8676">MAGHPRTVRNEPGCVATNILRQNTAAIEASRTEYAEMWTQDAAAMNSYAAASYAASTLTPVTQPSQIARPGRYCRPGRGSC</sequence>
<name>A0A5B1BKM3_MYCSI</name>
<comment type="caution">
    <text evidence="3">The sequence shown here is derived from an EMBL/GenBank/DDBJ whole genome shotgun (WGS) entry which is preliminary data.</text>
</comment>
<dbReference type="InterPro" id="IPR000030">
    <property type="entry name" value="PPE_dom"/>
</dbReference>
<dbReference type="AlphaFoldDB" id="A0A5B1BKM3"/>
<evidence type="ECO:0000313" key="4">
    <source>
        <dbReference type="Proteomes" id="UP000324701"/>
    </source>
</evidence>
<accession>A0A5B1BKM3</accession>
<comment type="similarity">
    <text evidence="1">Belongs to the mycobacterial PPE family.</text>
</comment>